<dbReference type="AlphaFoldDB" id="A0A087SCJ8"/>
<sequence length="996" mass="104249">MAMLRGGAGDATPLTEASEPPPSPSVDGSTSLTEGAALMAQRSLFKQSSTLLNTWDYPGSEPCPNNEIEISSGWRGVTCSNGVVVAIHLEDLGLGGQLSPALSALGSLLTMNLKNNGLTGSLPEAWAFPDLLSLNLADNALTGSLPASWAEPGAFESLSFMQLQNNNLSGTIPSEFWSGSAFNTDTGSSLYVRPGNELLCGGVTTILAGNTTLLQLMALDLFTPGAVTTITNTLGPCLRTCTAADTGAAEITTNVFDLAQEYNVSLADVIALNPRLENLPGVSVTLPCYQTQYRGNTLIGGSDAAYSQFAGGNQVLAVYPDGPALAGAVTMHTPGSGYTPHSTPGYAGSTSWLTDELVEPVYWFVDLTTPLSVSVLVGMAGGPTTDLVVYMGSDTSNITANAQVGSSLTLDLPGAVGALAFTDGVPQTGRYVVLVAGPDGTSPFNISALEVYPKLANAAVNKPLTLSDGRVLEGGTDGSLATCLTIQPSASGTAWATVFVTNSTTGDFFSLPANQSCGNGGLPLDQGAYSALPCYIHGRYVSIAVPNQGALQLCELEVYLGADLEWPAPTPDAGGSLNLAAIIAPTVVGGLVLALVLAWCAALVRLIGEGSFGQVWLAKYCETTVALKMLTNKMPSLSASLQQSFMLDQLQKEASIMARLRHPNCCQYLGLCLDPPSLLMEYCSQRSVDTILSAGRTDTKVAKSLSWPRLLSMAFDAAKGMLYLHTRQPAIIHRDLKSANLLVDSQWHVKIADFNLSRAMEREVMMSTICITNPRWLSPEILKGGQATLQSDVWAFGTVMWELMTWQLPFENMNPYQIINLVQSSGASLAVPEPSAMPAGSFRGYEPYVALMTRCWEIEPAARPEMAEVAARLRDILRAELLAARSRRLRSGQLPGGGVPEPQQRYARVRSAAPSPFSQGPSSAEGSLVSEGGLSPGIGFTSGTASGTPPGTASTTLSGSLEVGRGPAGAPAPAAPAAVDDAELAERLGSNEPAFL</sequence>
<evidence type="ECO:0000256" key="5">
    <source>
        <dbReference type="ARBA" id="ARBA00022614"/>
    </source>
</evidence>
<dbReference type="InterPro" id="IPR001245">
    <property type="entry name" value="Ser-Thr/Tyr_kinase_cat_dom"/>
</dbReference>
<dbReference type="InterPro" id="IPR000719">
    <property type="entry name" value="Prot_kinase_dom"/>
</dbReference>
<evidence type="ECO:0000256" key="11">
    <source>
        <dbReference type="ARBA" id="ARBA00022840"/>
    </source>
</evidence>
<dbReference type="KEGG" id="apro:F751_6006"/>
<dbReference type="InterPro" id="IPR013210">
    <property type="entry name" value="LRR_N_plant-typ"/>
</dbReference>
<dbReference type="InterPro" id="IPR051681">
    <property type="entry name" value="Ser/Thr_Kinases-Pseudokinases"/>
</dbReference>
<organism evidence="18 19">
    <name type="scientific">Auxenochlorella protothecoides</name>
    <name type="common">Green microalga</name>
    <name type="synonym">Chlorella protothecoides</name>
    <dbReference type="NCBI Taxonomy" id="3075"/>
    <lineage>
        <taxon>Eukaryota</taxon>
        <taxon>Viridiplantae</taxon>
        <taxon>Chlorophyta</taxon>
        <taxon>core chlorophytes</taxon>
        <taxon>Trebouxiophyceae</taxon>
        <taxon>Chlorellales</taxon>
        <taxon>Chlorellaceae</taxon>
        <taxon>Auxenochlorella</taxon>
    </lineage>
</organism>
<dbReference type="FunFam" id="3.80.10.10:FF:000129">
    <property type="entry name" value="Leucine-rich repeat receptor-like kinase"/>
    <property type="match status" value="1"/>
</dbReference>
<evidence type="ECO:0000256" key="4">
    <source>
        <dbReference type="ARBA" id="ARBA00022527"/>
    </source>
</evidence>
<dbReference type="PANTHER" id="PTHR44329">
    <property type="entry name" value="SERINE/THREONINE-PROTEIN KINASE TNNI3K-RELATED"/>
    <property type="match status" value="1"/>
</dbReference>
<evidence type="ECO:0000259" key="17">
    <source>
        <dbReference type="PROSITE" id="PS50011"/>
    </source>
</evidence>
<dbReference type="SUPFAM" id="SSF56112">
    <property type="entry name" value="Protein kinase-like (PK-like)"/>
    <property type="match status" value="1"/>
</dbReference>
<dbReference type="STRING" id="3075.A0A087SCJ8"/>
<feature type="region of interest" description="Disordered" evidence="16">
    <location>
        <begin position="891"/>
        <end position="979"/>
    </location>
</feature>
<evidence type="ECO:0000256" key="13">
    <source>
        <dbReference type="ARBA" id="ARBA00023136"/>
    </source>
</evidence>
<keyword evidence="9 15" id="KW-0547">Nucleotide-binding</keyword>
<keyword evidence="7" id="KW-0812">Transmembrane</keyword>
<evidence type="ECO:0000256" key="16">
    <source>
        <dbReference type="SAM" id="MobiDB-lite"/>
    </source>
</evidence>
<evidence type="ECO:0000256" key="2">
    <source>
        <dbReference type="ARBA" id="ARBA00004430"/>
    </source>
</evidence>
<protein>
    <submittedName>
        <fullName evidence="18">Serine/threonine-protein kinase CTR1</fullName>
    </submittedName>
</protein>
<proteinExistence type="inferred from homology"/>
<dbReference type="eggNOG" id="KOG0192">
    <property type="taxonomic scope" value="Eukaryota"/>
</dbReference>
<evidence type="ECO:0000313" key="19">
    <source>
        <dbReference type="Proteomes" id="UP000028924"/>
    </source>
</evidence>
<dbReference type="SUPFAM" id="SSF49785">
    <property type="entry name" value="Galactose-binding domain-like"/>
    <property type="match status" value="1"/>
</dbReference>
<dbReference type="PROSITE" id="PS00108">
    <property type="entry name" value="PROTEIN_KINASE_ST"/>
    <property type="match status" value="1"/>
</dbReference>
<keyword evidence="11 15" id="KW-0067">ATP-binding</keyword>
<dbReference type="InterPro" id="IPR001611">
    <property type="entry name" value="Leu-rich_rpt"/>
</dbReference>
<accession>A0A087SCJ8</accession>
<keyword evidence="8" id="KW-0677">Repeat</keyword>
<dbReference type="EMBL" id="KL662092">
    <property type="protein sequence ID" value="KFM23452.1"/>
    <property type="molecule type" value="Genomic_DNA"/>
</dbReference>
<dbReference type="RefSeq" id="XP_011396324.1">
    <property type="nucleotide sequence ID" value="XM_011398022.1"/>
</dbReference>
<evidence type="ECO:0000256" key="3">
    <source>
        <dbReference type="ARBA" id="ARBA00008684"/>
    </source>
</evidence>
<dbReference type="OrthoDB" id="339325at2759"/>
<gene>
    <name evidence="18" type="ORF">F751_6006</name>
</gene>
<dbReference type="GO" id="GO:0004674">
    <property type="term" value="F:protein serine/threonine kinase activity"/>
    <property type="evidence" value="ECO:0007669"/>
    <property type="project" value="UniProtKB-KW"/>
</dbReference>
<reference evidence="18 19" key="1">
    <citation type="journal article" date="2014" name="BMC Genomics">
        <title>Oil accumulation mechanisms of the oleaginous microalga Chlorella protothecoides revealed through its genome, transcriptomes, and proteomes.</title>
        <authorList>
            <person name="Gao C."/>
            <person name="Wang Y."/>
            <person name="Shen Y."/>
            <person name="Yan D."/>
            <person name="He X."/>
            <person name="Dai J."/>
            <person name="Wu Q."/>
        </authorList>
    </citation>
    <scope>NUCLEOTIDE SEQUENCE [LARGE SCALE GENOMIC DNA]</scope>
    <source>
        <strain evidence="18 19">0710</strain>
    </source>
</reference>
<feature type="compositionally biased region" description="Low complexity" evidence="16">
    <location>
        <begin position="968"/>
        <end position="978"/>
    </location>
</feature>
<comment type="subcellular location">
    <subcellularLocation>
        <location evidence="2">Cytoplasm</location>
        <location evidence="2">Cytoskeleton</location>
        <location evidence="2">Cilium axoneme</location>
    </subcellularLocation>
    <subcellularLocation>
        <location evidence="1">Membrane</location>
    </subcellularLocation>
</comment>
<keyword evidence="4" id="KW-0723">Serine/threonine-protein kinase</keyword>
<keyword evidence="13" id="KW-0472">Membrane</keyword>
<feature type="domain" description="Protein kinase" evidence="17">
    <location>
        <begin position="601"/>
        <end position="877"/>
    </location>
</feature>
<evidence type="ECO:0000256" key="9">
    <source>
        <dbReference type="ARBA" id="ARBA00022741"/>
    </source>
</evidence>
<name>A0A087SCJ8_AUXPR</name>
<evidence type="ECO:0000256" key="7">
    <source>
        <dbReference type="ARBA" id="ARBA00022692"/>
    </source>
</evidence>
<dbReference type="Gene3D" id="1.10.510.10">
    <property type="entry name" value="Transferase(Phosphotransferase) domain 1"/>
    <property type="match status" value="1"/>
</dbReference>
<keyword evidence="5" id="KW-0433">Leucine-rich repeat</keyword>
<evidence type="ECO:0000256" key="8">
    <source>
        <dbReference type="ARBA" id="ARBA00022737"/>
    </source>
</evidence>
<evidence type="ECO:0000256" key="1">
    <source>
        <dbReference type="ARBA" id="ARBA00004370"/>
    </source>
</evidence>
<dbReference type="InterPro" id="IPR032675">
    <property type="entry name" value="LRR_dom_sf"/>
</dbReference>
<dbReference type="GeneID" id="23617397"/>
<evidence type="ECO:0000313" key="18">
    <source>
        <dbReference type="EMBL" id="KFM23452.1"/>
    </source>
</evidence>
<dbReference type="SMART" id="SM00220">
    <property type="entry name" value="S_TKc"/>
    <property type="match status" value="1"/>
</dbReference>
<keyword evidence="14" id="KW-0675">Receptor</keyword>
<evidence type="ECO:0000256" key="12">
    <source>
        <dbReference type="ARBA" id="ARBA00022989"/>
    </source>
</evidence>
<dbReference type="InterPro" id="IPR008979">
    <property type="entry name" value="Galactose-bd-like_sf"/>
</dbReference>
<dbReference type="SUPFAM" id="SSF52058">
    <property type="entry name" value="L domain-like"/>
    <property type="match status" value="1"/>
</dbReference>
<dbReference type="Pfam" id="PF00560">
    <property type="entry name" value="LRR_1"/>
    <property type="match status" value="1"/>
</dbReference>
<dbReference type="PROSITE" id="PS50011">
    <property type="entry name" value="PROTEIN_KINASE_DOM"/>
    <property type="match status" value="1"/>
</dbReference>
<dbReference type="InterPro" id="IPR017441">
    <property type="entry name" value="Protein_kinase_ATP_BS"/>
</dbReference>
<evidence type="ECO:0000256" key="6">
    <source>
        <dbReference type="ARBA" id="ARBA00022679"/>
    </source>
</evidence>
<dbReference type="CDD" id="cd13999">
    <property type="entry name" value="STKc_MAP3K-like"/>
    <property type="match status" value="1"/>
</dbReference>
<dbReference type="Gene3D" id="2.60.120.260">
    <property type="entry name" value="Galactose-binding domain-like"/>
    <property type="match status" value="1"/>
</dbReference>
<feature type="region of interest" description="Disordered" evidence="16">
    <location>
        <begin position="1"/>
        <end position="31"/>
    </location>
</feature>
<dbReference type="Gene3D" id="3.80.10.10">
    <property type="entry name" value="Ribonuclease Inhibitor"/>
    <property type="match status" value="1"/>
</dbReference>
<dbReference type="Pfam" id="PF07714">
    <property type="entry name" value="PK_Tyr_Ser-Thr"/>
    <property type="match status" value="1"/>
</dbReference>
<dbReference type="Proteomes" id="UP000028924">
    <property type="component" value="Unassembled WGS sequence"/>
</dbReference>
<keyword evidence="6" id="KW-0808">Transferase</keyword>
<dbReference type="GO" id="GO:0005930">
    <property type="term" value="C:axoneme"/>
    <property type="evidence" value="ECO:0007669"/>
    <property type="project" value="UniProtKB-SubCell"/>
</dbReference>
<dbReference type="InterPro" id="IPR011009">
    <property type="entry name" value="Kinase-like_dom_sf"/>
</dbReference>
<keyword evidence="12" id="KW-1133">Transmembrane helix</keyword>
<evidence type="ECO:0000256" key="10">
    <source>
        <dbReference type="ARBA" id="ARBA00022777"/>
    </source>
</evidence>
<evidence type="ECO:0000256" key="15">
    <source>
        <dbReference type="PROSITE-ProRule" id="PRU10141"/>
    </source>
</evidence>
<dbReference type="PROSITE" id="PS00107">
    <property type="entry name" value="PROTEIN_KINASE_ATP"/>
    <property type="match status" value="1"/>
</dbReference>
<dbReference type="GO" id="GO:0005524">
    <property type="term" value="F:ATP binding"/>
    <property type="evidence" value="ECO:0007669"/>
    <property type="project" value="UniProtKB-UniRule"/>
</dbReference>
<dbReference type="Pfam" id="PF08263">
    <property type="entry name" value="LRRNT_2"/>
    <property type="match status" value="1"/>
</dbReference>
<dbReference type="GO" id="GO:0016020">
    <property type="term" value="C:membrane"/>
    <property type="evidence" value="ECO:0007669"/>
    <property type="project" value="UniProtKB-SubCell"/>
</dbReference>
<comment type="similarity">
    <text evidence="3">Belongs to the protein kinase superfamily. Ser/Thr protein kinase family.</text>
</comment>
<feature type="compositionally biased region" description="Low complexity" evidence="16">
    <location>
        <begin position="941"/>
        <end position="961"/>
    </location>
</feature>
<feature type="binding site" evidence="15">
    <location>
        <position position="628"/>
    </location>
    <ligand>
        <name>ATP</name>
        <dbReference type="ChEBI" id="CHEBI:30616"/>
    </ligand>
</feature>
<feature type="compositionally biased region" description="Polar residues" evidence="16">
    <location>
        <begin position="916"/>
        <end position="925"/>
    </location>
</feature>
<evidence type="ECO:0000256" key="14">
    <source>
        <dbReference type="ARBA" id="ARBA00023170"/>
    </source>
</evidence>
<keyword evidence="10 18" id="KW-0418">Kinase</keyword>
<keyword evidence="19" id="KW-1185">Reference proteome</keyword>
<dbReference type="InterPro" id="IPR008271">
    <property type="entry name" value="Ser/Thr_kinase_AS"/>
</dbReference>